<name>U7PR55_SPOS1</name>
<sequence length="637" mass="67987">MADISGRPGSKSETDVVAHVDHDSGPDQSRDQIQTQQHGYDGDNNNNNNNDDTPAFEKMALGHTEDDNVVGADFAVADDQLPAGYFRSLNFVGSMLAIGLSFCCGVGGFSLIAPVLGIVNADIGPDPNLTWVSMSYLLTSSIGLIVVGRVTDIFGRRWWFVGGNAMGTLGAIVCAVAPNVPALIAGETLIGVGASVQLSYAFAVGEIVPLQWRFLAQAYVFVWGIPGSGLAPAISYAFIYQTKAGWRGIFYFLIALNAFTTVLFYLFYHPPTFRMKHASANKQAFIKSFDYLGIVLVTLGLLLFLMGISWGGTLHPWKSAAVIVTIVLGFLIIVAFVLWETYGHPKEPMMPIHVFRHRGWNITIVLWSLGAAIYYANAILWPSMVAALYSEGHSRMWAGWMSCIPGCGILAGEFCAAAFKRRTNWQIMVVFPVGGVLLGAMATSTPDTVVRSSALIFFASFFIGWNELLNSTVATISIQDQREIGTYAGTGGSSRSLISTVCSTIYTTVLSNRLAQTIPAKVPAAVVAAGLPEGSVAAFIAAIQAGTAAAWDAVAGLTPEIQTAGIRAYQEASASAYSTVFLTTIAFSGLGSILAIFAPNVDHLLTKSVNITVNVAEQDAAVGVAQEQEKRVNQSVV</sequence>
<feature type="compositionally biased region" description="Low complexity" evidence="6">
    <location>
        <begin position="43"/>
        <end position="52"/>
    </location>
</feature>
<evidence type="ECO:0000256" key="2">
    <source>
        <dbReference type="ARBA" id="ARBA00022448"/>
    </source>
</evidence>
<dbReference type="PANTHER" id="PTHR23501:SF109">
    <property type="entry name" value="MAJOR FACILITATOR SUPERFAMILY (MFS) PROFILE DOMAIN-CONTAINING PROTEIN-RELATED"/>
    <property type="match status" value="1"/>
</dbReference>
<feature type="transmembrane region" description="Helical" evidence="7">
    <location>
        <begin position="131"/>
        <end position="151"/>
    </location>
</feature>
<accession>U7PR55</accession>
<feature type="transmembrane region" description="Helical" evidence="7">
    <location>
        <begin position="158"/>
        <end position="178"/>
    </location>
</feature>
<keyword evidence="3 7" id="KW-0812">Transmembrane</keyword>
<feature type="compositionally biased region" description="Basic and acidic residues" evidence="6">
    <location>
        <begin position="10"/>
        <end position="30"/>
    </location>
</feature>
<dbReference type="HOGENOM" id="CLU_000960_25_2_1"/>
<evidence type="ECO:0000313" key="9">
    <source>
        <dbReference type="EMBL" id="ERS96945.1"/>
    </source>
</evidence>
<feature type="transmembrane region" description="Helical" evidence="7">
    <location>
        <begin position="397"/>
        <end position="418"/>
    </location>
</feature>
<dbReference type="GO" id="GO:0005886">
    <property type="term" value="C:plasma membrane"/>
    <property type="evidence" value="ECO:0007669"/>
    <property type="project" value="TreeGrafter"/>
</dbReference>
<proteinExistence type="predicted"/>
<keyword evidence="2" id="KW-0813">Transport</keyword>
<feature type="region of interest" description="Disordered" evidence="6">
    <location>
        <begin position="1"/>
        <end position="56"/>
    </location>
</feature>
<protein>
    <recommendedName>
        <fullName evidence="8">Major facilitator superfamily (MFS) profile domain-containing protein</fullName>
    </recommendedName>
</protein>
<feature type="transmembrane region" description="Helical" evidence="7">
    <location>
        <begin position="576"/>
        <end position="598"/>
    </location>
</feature>
<keyword evidence="5 7" id="KW-0472">Membrane</keyword>
<feature type="transmembrane region" description="Helical" evidence="7">
    <location>
        <begin position="184"/>
        <end position="208"/>
    </location>
</feature>
<evidence type="ECO:0000313" key="10">
    <source>
        <dbReference type="Proteomes" id="UP000018087"/>
    </source>
</evidence>
<evidence type="ECO:0000256" key="3">
    <source>
        <dbReference type="ARBA" id="ARBA00022692"/>
    </source>
</evidence>
<dbReference type="Pfam" id="PF06609">
    <property type="entry name" value="TRI12"/>
    <property type="match status" value="1"/>
</dbReference>
<gene>
    <name evidence="9" type="ORF">HMPREF1624_06272</name>
</gene>
<dbReference type="Proteomes" id="UP000018087">
    <property type="component" value="Unassembled WGS sequence"/>
</dbReference>
<dbReference type="Gene3D" id="1.20.1250.20">
    <property type="entry name" value="MFS general substrate transporter like domains"/>
    <property type="match status" value="2"/>
</dbReference>
<evidence type="ECO:0000256" key="6">
    <source>
        <dbReference type="SAM" id="MobiDB-lite"/>
    </source>
</evidence>
<reference evidence="10" key="1">
    <citation type="journal article" date="2014" name="Genome Announc.">
        <title>Genome sequence of the pathogenic fungus Sporothrix schenckii (ATCC 58251).</title>
        <authorList>
            <person name="Cuomo C.A."/>
            <person name="Rodriguez-Del Valle N."/>
            <person name="Perez-Sanchez L."/>
            <person name="Abouelleil A."/>
            <person name="Goldberg J."/>
            <person name="Young S."/>
            <person name="Zeng Q."/>
            <person name="Birren B.W."/>
        </authorList>
    </citation>
    <scope>NUCLEOTIDE SEQUENCE [LARGE SCALE GENOMIC DNA]</scope>
    <source>
        <strain evidence="10">ATCC 58251 / de Perez 2211183</strain>
    </source>
</reference>
<feature type="transmembrane region" description="Helical" evidence="7">
    <location>
        <begin position="320"/>
        <end position="339"/>
    </location>
</feature>
<dbReference type="GO" id="GO:0022857">
    <property type="term" value="F:transmembrane transporter activity"/>
    <property type="evidence" value="ECO:0007669"/>
    <property type="project" value="InterPro"/>
</dbReference>
<feature type="transmembrane region" description="Helical" evidence="7">
    <location>
        <begin position="359"/>
        <end position="377"/>
    </location>
</feature>
<keyword evidence="4 7" id="KW-1133">Transmembrane helix</keyword>
<dbReference type="OrthoDB" id="4161376at2759"/>
<keyword evidence="10" id="KW-1185">Reference proteome</keyword>
<evidence type="ECO:0000259" key="8">
    <source>
        <dbReference type="PROSITE" id="PS50850"/>
    </source>
</evidence>
<feature type="transmembrane region" description="Helical" evidence="7">
    <location>
        <begin position="96"/>
        <end position="119"/>
    </location>
</feature>
<dbReference type="SUPFAM" id="SSF103473">
    <property type="entry name" value="MFS general substrate transporter"/>
    <property type="match status" value="2"/>
</dbReference>
<evidence type="ECO:0000256" key="5">
    <source>
        <dbReference type="ARBA" id="ARBA00023136"/>
    </source>
</evidence>
<feature type="transmembrane region" description="Helical" evidence="7">
    <location>
        <begin position="248"/>
        <end position="268"/>
    </location>
</feature>
<dbReference type="AlphaFoldDB" id="U7PR55"/>
<dbReference type="InterPro" id="IPR020846">
    <property type="entry name" value="MFS_dom"/>
</dbReference>
<evidence type="ECO:0000256" key="1">
    <source>
        <dbReference type="ARBA" id="ARBA00004141"/>
    </source>
</evidence>
<comment type="subcellular location">
    <subcellularLocation>
        <location evidence="1">Membrane</location>
        <topology evidence="1">Multi-pass membrane protein</topology>
    </subcellularLocation>
</comment>
<dbReference type="InterPro" id="IPR036259">
    <property type="entry name" value="MFS_trans_sf"/>
</dbReference>
<dbReference type="EMBL" id="KI440848">
    <property type="protein sequence ID" value="ERS96945.1"/>
    <property type="molecule type" value="Genomic_DNA"/>
</dbReference>
<dbReference type="eggNOG" id="KOG0254">
    <property type="taxonomic scope" value="Eukaryota"/>
</dbReference>
<feature type="transmembrane region" description="Helical" evidence="7">
    <location>
        <begin position="220"/>
        <end position="242"/>
    </location>
</feature>
<evidence type="ECO:0000256" key="7">
    <source>
        <dbReference type="SAM" id="Phobius"/>
    </source>
</evidence>
<dbReference type="PROSITE" id="PS50850">
    <property type="entry name" value="MFS"/>
    <property type="match status" value="1"/>
</dbReference>
<feature type="domain" description="Major facilitator superfamily (MFS) profile" evidence="8">
    <location>
        <begin position="94"/>
        <end position="603"/>
    </location>
</feature>
<dbReference type="InterPro" id="IPR010573">
    <property type="entry name" value="MFS_Str1/Tri12-like"/>
</dbReference>
<feature type="transmembrane region" description="Helical" evidence="7">
    <location>
        <begin position="449"/>
        <end position="469"/>
    </location>
</feature>
<feature type="transmembrane region" description="Helical" evidence="7">
    <location>
        <begin position="425"/>
        <end position="443"/>
    </location>
</feature>
<evidence type="ECO:0000256" key="4">
    <source>
        <dbReference type="ARBA" id="ARBA00022989"/>
    </source>
</evidence>
<organism evidence="9 10">
    <name type="scientific">Sporothrix schenckii (strain ATCC 58251 / de Perez 2211183)</name>
    <name type="common">Rose-picker's disease fungus</name>
    <dbReference type="NCBI Taxonomy" id="1391915"/>
    <lineage>
        <taxon>Eukaryota</taxon>
        <taxon>Fungi</taxon>
        <taxon>Dikarya</taxon>
        <taxon>Ascomycota</taxon>
        <taxon>Pezizomycotina</taxon>
        <taxon>Sordariomycetes</taxon>
        <taxon>Sordariomycetidae</taxon>
        <taxon>Ophiostomatales</taxon>
        <taxon>Ophiostomataceae</taxon>
        <taxon>Sporothrix</taxon>
    </lineage>
</organism>
<feature type="transmembrane region" description="Helical" evidence="7">
    <location>
        <begin position="289"/>
        <end position="308"/>
    </location>
</feature>
<dbReference type="PANTHER" id="PTHR23501">
    <property type="entry name" value="MAJOR FACILITATOR SUPERFAMILY"/>
    <property type="match status" value="1"/>
</dbReference>